<dbReference type="Proteomes" id="UP001597297">
    <property type="component" value="Unassembled WGS sequence"/>
</dbReference>
<dbReference type="InterPro" id="IPR037914">
    <property type="entry name" value="SpoVT-AbrB_sf"/>
</dbReference>
<dbReference type="SUPFAM" id="SSF89447">
    <property type="entry name" value="AbrB/MazE/MraZ-like"/>
    <property type="match status" value="1"/>
</dbReference>
<evidence type="ECO:0000313" key="3">
    <source>
        <dbReference type="Proteomes" id="UP001597297"/>
    </source>
</evidence>
<protein>
    <submittedName>
        <fullName evidence="2">AbrB family transcriptional regulator</fullName>
    </submittedName>
</protein>
<comment type="caution">
    <text evidence="2">The sequence shown here is derived from an EMBL/GenBank/DDBJ whole genome shotgun (WGS) entry which is preliminary data.</text>
</comment>
<name>A0ABW5E5W6_9BACT</name>
<organism evidence="2 3">
    <name type="scientific">Rubritalea spongiae</name>
    <dbReference type="NCBI Taxonomy" id="430797"/>
    <lineage>
        <taxon>Bacteria</taxon>
        <taxon>Pseudomonadati</taxon>
        <taxon>Verrucomicrobiota</taxon>
        <taxon>Verrucomicrobiia</taxon>
        <taxon>Verrucomicrobiales</taxon>
        <taxon>Rubritaleaceae</taxon>
        <taxon>Rubritalea</taxon>
    </lineage>
</organism>
<dbReference type="EMBL" id="JBHUJC010000042">
    <property type="protein sequence ID" value="MFD2277534.1"/>
    <property type="molecule type" value="Genomic_DNA"/>
</dbReference>
<proteinExistence type="predicted"/>
<gene>
    <name evidence="2" type="ORF">ACFSQZ_13745</name>
</gene>
<sequence length="76" mass="8037">MVKTIKKIGNSKGIIFDAALLDLAGLKEGDKLNVTVHEGGTITLVPDVETISSEDAGKAAEEIIAANSELFRRLSL</sequence>
<dbReference type="Gene3D" id="2.10.260.10">
    <property type="match status" value="1"/>
</dbReference>
<feature type="domain" description="SpoVT-AbrB" evidence="1">
    <location>
        <begin position="6"/>
        <end position="52"/>
    </location>
</feature>
<reference evidence="3" key="1">
    <citation type="journal article" date="2019" name="Int. J. Syst. Evol. Microbiol.">
        <title>The Global Catalogue of Microorganisms (GCM) 10K type strain sequencing project: providing services to taxonomists for standard genome sequencing and annotation.</title>
        <authorList>
            <consortium name="The Broad Institute Genomics Platform"/>
            <consortium name="The Broad Institute Genome Sequencing Center for Infectious Disease"/>
            <person name="Wu L."/>
            <person name="Ma J."/>
        </authorList>
    </citation>
    <scope>NUCLEOTIDE SEQUENCE [LARGE SCALE GENOMIC DNA]</scope>
    <source>
        <strain evidence="3">JCM 16545</strain>
    </source>
</reference>
<dbReference type="SMART" id="SM00966">
    <property type="entry name" value="SpoVT_AbrB"/>
    <property type="match status" value="1"/>
</dbReference>
<dbReference type="RefSeq" id="WP_377093493.1">
    <property type="nucleotide sequence ID" value="NZ_JBHSJM010000001.1"/>
</dbReference>
<evidence type="ECO:0000259" key="1">
    <source>
        <dbReference type="SMART" id="SM00966"/>
    </source>
</evidence>
<accession>A0ABW5E5W6</accession>
<evidence type="ECO:0000313" key="2">
    <source>
        <dbReference type="EMBL" id="MFD2277534.1"/>
    </source>
</evidence>
<keyword evidence="3" id="KW-1185">Reference proteome</keyword>
<dbReference type="InterPro" id="IPR007159">
    <property type="entry name" value="SpoVT-AbrB_dom"/>
</dbReference>